<dbReference type="InterPro" id="IPR044838">
    <property type="entry name" value="EGY1-like"/>
</dbReference>
<keyword evidence="5" id="KW-0809">Transit peptide</keyword>
<dbReference type="GO" id="GO:0006508">
    <property type="term" value="P:proteolysis"/>
    <property type="evidence" value="ECO:0007669"/>
    <property type="project" value="UniProtKB-KW"/>
</dbReference>
<evidence type="ECO:0000256" key="4">
    <source>
        <dbReference type="ARBA" id="ARBA00022801"/>
    </source>
</evidence>
<comment type="caution">
    <text evidence="11">The sequence shown here is derived from an EMBL/GenBank/DDBJ whole genome shotgun (WGS) entry which is preliminary data.</text>
</comment>
<evidence type="ECO:0000313" key="11">
    <source>
        <dbReference type="EMBL" id="RQG89132.1"/>
    </source>
</evidence>
<dbReference type="OrthoDB" id="19110at2157"/>
<dbReference type="Pfam" id="PF02163">
    <property type="entry name" value="Peptidase_M50"/>
    <property type="match status" value="1"/>
</dbReference>
<feature type="compositionally biased region" description="Polar residues" evidence="8">
    <location>
        <begin position="7"/>
        <end position="19"/>
    </location>
</feature>
<dbReference type="AlphaFoldDB" id="A0A3N6MUQ6"/>
<reference evidence="11 12" key="1">
    <citation type="submission" date="2018-10" db="EMBL/GenBank/DDBJ databases">
        <title>Natrarchaeobius chitinivorans gen. nov., sp. nov., and Natrarchaeobius haloalkaliphilus sp. nov., alkaliphilic, chitin-utilizing haloarchaea from hypersaline alkaline lakes.</title>
        <authorList>
            <person name="Sorokin D.Y."/>
            <person name="Elcheninov A.G."/>
            <person name="Kostrikina N.A."/>
            <person name="Bale N.J."/>
            <person name="Sinninghe Damste J.S."/>
            <person name="Khijniak T.V."/>
            <person name="Kublanov I.V."/>
            <person name="Toshchakov S.V."/>
        </authorList>
    </citation>
    <scope>NUCLEOTIDE SEQUENCE [LARGE SCALE GENOMIC DNA]</scope>
    <source>
        <strain evidence="11 12">AArcht-Sl</strain>
    </source>
</reference>
<dbReference type="Proteomes" id="UP000273828">
    <property type="component" value="Unassembled WGS sequence"/>
</dbReference>
<feature type="transmembrane region" description="Helical" evidence="9">
    <location>
        <begin position="370"/>
        <end position="391"/>
    </location>
</feature>
<evidence type="ECO:0000256" key="2">
    <source>
        <dbReference type="ARBA" id="ARBA00022670"/>
    </source>
</evidence>
<evidence type="ECO:0000256" key="5">
    <source>
        <dbReference type="ARBA" id="ARBA00022946"/>
    </source>
</evidence>
<keyword evidence="12" id="KW-1185">Reference proteome</keyword>
<evidence type="ECO:0000256" key="8">
    <source>
        <dbReference type="SAM" id="MobiDB-lite"/>
    </source>
</evidence>
<keyword evidence="3 9" id="KW-0812">Transmembrane</keyword>
<organism evidence="11 12">
    <name type="scientific">Natrarchaeobius halalkaliphilus</name>
    <dbReference type="NCBI Taxonomy" id="1679091"/>
    <lineage>
        <taxon>Archaea</taxon>
        <taxon>Methanobacteriati</taxon>
        <taxon>Methanobacteriota</taxon>
        <taxon>Stenosarchaea group</taxon>
        <taxon>Halobacteria</taxon>
        <taxon>Halobacteriales</taxon>
        <taxon>Natrialbaceae</taxon>
        <taxon>Natrarchaeobius</taxon>
    </lineage>
</organism>
<comment type="subcellular location">
    <subcellularLocation>
        <location evidence="1">Membrane</location>
        <topology evidence="1">Multi-pass membrane protein</topology>
    </subcellularLocation>
</comment>
<feature type="transmembrane region" description="Helical" evidence="9">
    <location>
        <begin position="171"/>
        <end position="188"/>
    </location>
</feature>
<keyword evidence="6 9" id="KW-1133">Transmembrane helix</keyword>
<accession>A0A3N6MUQ6</accession>
<dbReference type="RefSeq" id="WP_124178822.1">
    <property type="nucleotide sequence ID" value="NZ_REFY01000004.1"/>
</dbReference>
<feature type="transmembrane region" description="Helical" evidence="9">
    <location>
        <begin position="140"/>
        <end position="159"/>
    </location>
</feature>
<dbReference type="GO" id="GO:0008233">
    <property type="term" value="F:peptidase activity"/>
    <property type="evidence" value="ECO:0007669"/>
    <property type="project" value="UniProtKB-KW"/>
</dbReference>
<feature type="transmembrane region" description="Helical" evidence="9">
    <location>
        <begin position="337"/>
        <end position="358"/>
    </location>
</feature>
<dbReference type="GO" id="GO:0016020">
    <property type="term" value="C:membrane"/>
    <property type="evidence" value="ECO:0007669"/>
    <property type="project" value="UniProtKB-SubCell"/>
</dbReference>
<feature type="domain" description="Peptidase M50" evidence="10">
    <location>
        <begin position="143"/>
        <end position="310"/>
    </location>
</feature>
<feature type="transmembrane region" description="Helical" evidence="9">
    <location>
        <begin position="270"/>
        <end position="290"/>
    </location>
</feature>
<keyword evidence="2 11" id="KW-0645">Protease</keyword>
<dbReference type="PANTHER" id="PTHR31412">
    <property type="entry name" value="ZINC METALLOPROTEASE EGY1"/>
    <property type="match status" value="1"/>
</dbReference>
<dbReference type="InterPro" id="IPR008915">
    <property type="entry name" value="Peptidase_M50"/>
</dbReference>
<feature type="transmembrane region" description="Helical" evidence="9">
    <location>
        <begin position="200"/>
        <end position="225"/>
    </location>
</feature>
<evidence type="ECO:0000259" key="10">
    <source>
        <dbReference type="Pfam" id="PF02163"/>
    </source>
</evidence>
<sequence>MDDVDSSGYSTSTRAQPLQNGPPLERIESVFSVYETQTEGETAGSDEASRTLVYYGDPLVPPQDVMSELWPVFQEAGYEPELTTRHGEFVLVAEPKQVGVDGVPWTNVVLLCLTVASTLFAGSMWYHIDPIANPTEMWRAWPFTVAILGVLGVHEMGHYVTSRYHDVDASLPYFIPVPTLIGTMGAVIKMKGRMPDRKALFDIGVAGPLAGLVATIAVTVVGLHLPPVTAPESVVQDPNAIQIRLGYPPLLEMLAAAFDQPLYRDDPATAVNPVVIGGWVGMFVTFLNLIPVGQLDGGHILRAMAGEFQETIAALVPGALFGLAVYLYYVGDHGGNSVLIWAVWGVFTAILATVGPAHPVRDDRLGLGRLLLGIVTFGLGILCFMAVPIAIVE</sequence>
<feature type="transmembrane region" description="Helical" evidence="9">
    <location>
        <begin position="108"/>
        <end position="128"/>
    </location>
</feature>
<evidence type="ECO:0000256" key="3">
    <source>
        <dbReference type="ARBA" id="ARBA00022692"/>
    </source>
</evidence>
<dbReference type="CDD" id="cd06160">
    <property type="entry name" value="S2P-M50_like_2"/>
    <property type="match status" value="1"/>
</dbReference>
<evidence type="ECO:0000313" key="12">
    <source>
        <dbReference type="Proteomes" id="UP000273828"/>
    </source>
</evidence>
<feature type="region of interest" description="Disordered" evidence="8">
    <location>
        <begin position="1"/>
        <end position="22"/>
    </location>
</feature>
<proteinExistence type="predicted"/>
<evidence type="ECO:0000256" key="7">
    <source>
        <dbReference type="ARBA" id="ARBA00023136"/>
    </source>
</evidence>
<feature type="transmembrane region" description="Helical" evidence="9">
    <location>
        <begin position="311"/>
        <end position="331"/>
    </location>
</feature>
<keyword evidence="4" id="KW-0378">Hydrolase</keyword>
<gene>
    <name evidence="11" type="ORF">EA462_12225</name>
</gene>
<evidence type="ECO:0000256" key="9">
    <source>
        <dbReference type="SAM" id="Phobius"/>
    </source>
</evidence>
<evidence type="ECO:0000256" key="6">
    <source>
        <dbReference type="ARBA" id="ARBA00022989"/>
    </source>
</evidence>
<protein>
    <submittedName>
        <fullName evidence="11">Site-2 protease family protein</fullName>
    </submittedName>
</protein>
<name>A0A3N6MUQ6_9EURY</name>
<keyword evidence="7 9" id="KW-0472">Membrane</keyword>
<dbReference type="PANTHER" id="PTHR31412:SF0">
    <property type="entry name" value="ZINC METALLOPROTEASE EGY1, CHLOROPLASTIC-RELATED"/>
    <property type="match status" value="1"/>
</dbReference>
<evidence type="ECO:0000256" key="1">
    <source>
        <dbReference type="ARBA" id="ARBA00004141"/>
    </source>
</evidence>
<dbReference type="EMBL" id="REFY01000004">
    <property type="protein sequence ID" value="RQG89132.1"/>
    <property type="molecule type" value="Genomic_DNA"/>
</dbReference>